<accession>A0A9P0III9</accession>
<evidence type="ECO:0000313" key="1">
    <source>
        <dbReference type="EMBL" id="CAH1646552.1"/>
    </source>
</evidence>
<evidence type="ECO:0000313" key="2">
    <source>
        <dbReference type="Proteomes" id="UP001153321"/>
    </source>
</evidence>
<reference evidence="1" key="1">
    <citation type="submission" date="2022-02" db="EMBL/GenBank/DDBJ databases">
        <authorList>
            <person name="King R."/>
        </authorList>
    </citation>
    <scope>NUCLEOTIDE SEQUENCE</scope>
</reference>
<proteinExistence type="predicted"/>
<dbReference type="EMBL" id="LR824539">
    <property type="protein sequence ID" value="CAH1646552.1"/>
    <property type="molecule type" value="Genomic_DNA"/>
</dbReference>
<protein>
    <submittedName>
        <fullName evidence="1">Uncharacterized protein</fullName>
    </submittedName>
</protein>
<dbReference type="AlphaFoldDB" id="A0A9P0III9"/>
<name>A0A9P0III9_SPOLI</name>
<gene>
    <name evidence="1" type="ORF">SPLIT_LOCUS11903</name>
</gene>
<organism evidence="1 2">
    <name type="scientific">Spodoptera littoralis</name>
    <name type="common">Egyptian cotton leafworm</name>
    <dbReference type="NCBI Taxonomy" id="7109"/>
    <lineage>
        <taxon>Eukaryota</taxon>
        <taxon>Metazoa</taxon>
        <taxon>Ecdysozoa</taxon>
        <taxon>Arthropoda</taxon>
        <taxon>Hexapoda</taxon>
        <taxon>Insecta</taxon>
        <taxon>Pterygota</taxon>
        <taxon>Neoptera</taxon>
        <taxon>Endopterygota</taxon>
        <taxon>Lepidoptera</taxon>
        <taxon>Glossata</taxon>
        <taxon>Ditrysia</taxon>
        <taxon>Noctuoidea</taxon>
        <taxon>Noctuidae</taxon>
        <taxon>Amphipyrinae</taxon>
        <taxon>Spodoptera</taxon>
    </lineage>
</organism>
<keyword evidence="2" id="KW-1185">Reference proteome</keyword>
<sequence length="104" mass="11893">MNFDIFEIVMSIWPKCHSFSCCTYDHQHLTIEIREATVSTEKISIANASYDCTISLPMLDYFTNKMQHQIHCSMSKVNKCTLYTASKVYVPICAIVDWNAVDSA</sequence>
<dbReference type="Proteomes" id="UP001153321">
    <property type="component" value="Chromosome 8"/>
</dbReference>